<dbReference type="NCBIfam" id="TIGR01347">
    <property type="entry name" value="sucB"/>
    <property type="match status" value="1"/>
</dbReference>
<organism evidence="17 18">
    <name type="scientific">Pacificibacter maritimus</name>
    <dbReference type="NCBI Taxonomy" id="762213"/>
    <lineage>
        <taxon>Bacteria</taxon>
        <taxon>Pseudomonadati</taxon>
        <taxon>Pseudomonadota</taxon>
        <taxon>Alphaproteobacteria</taxon>
        <taxon>Rhodobacterales</taxon>
        <taxon>Roseobacteraceae</taxon>
        <taxon>Pacificibacter</taxon>
    </lineage>
</organism>
<dbReference type="SUPFAM" id="SSF47005">
    <property type="entry name" value="Peripheral subunit-binding domain of 2-oxo acid dehydrogenase complex"/>
    <property type="match status" value="1"/>
</dbReference>
<evidence type="ECO:0000256" key="5">
    <source>
        <dbReference type="ARBA" id="ARBA00011666"/>
    </source>
</evidence>
<dbReference type="PROSITE" id="PS51826">
    <property type="entry name" value="PSBD"/>
    <property type="match status" value="1"/>
</dbReference>
<dbReference type="PROSITE" id="PS50968">
    <property type="entry name" value="BIOTINYL_LIPOYL"/>
    <property type="match status" value="2"/>
</dbReference>
<evidence type="ECO:0000256" key="6">
    <source>
        <dbReference type="ARBA" id="ARBA00012945"/>
    </source>
</evidence>
<dbReference type="RefSeq" id="WP_123792770.1">
    <property type="nucleotide sequence ID" value="NZ_RKQK01000002.1"/>
</dbReference>
<dbReference type="InterPro" id="IPR004167">
    <property type="entry name" value="PSBD"/>
</dbReference>
<protein>
    <recommendedName>
        <fullName evidence="7 13">Dihydrolipoyllysine-residue succinyltransferase component of 2-oxoglutarate dehydrogenase complex</fullName>
        <ecNumber evidence="6 13">2.3.1.61</ecNumber>
    </recommendedName>
    <alternativeName>
        <fullName evidence="13">2-oxoglutarate dehydrogenase complex component E2</fullName>
    </alternativeName>
</protein>
<evidence type="ECO:0000256" key="7">
    <source>
        <dbReference type="ARBA" id="ARBA00019511"/>
    </source>
</evidence>
<evidence type="ECO:0000313" key="17">
    <source>
        <dbReference type="EMBL" id="RPE67309.1"/>
    </source>
</evidence>
<keyword evidence="11 13" id="KW-0012">Acyltransferase</keyword>
<evidence type="ECO:0000256" key="10">
    <source>
        <dbReference type="ARBA" id="ARBA00022823"/>
    </source>
</evidence>
<dbReference type="InterPro" id="IPR011053">
    <property type="entry name" value="Single_hybrid_motif"/>
</dbReference>
<evidence type="ECO:0000256" key="11">
    <source>
        <dbReference type="ARBA" id="ARBA00023315"/>
    </source>
</evidence>
<dbReference type="AlphaFoldDB" id="A0A3N4UJ61"/>
<dbReference type="Pfam" id="PF02817">
    <property type="entry name" value="E3_binding"/>
    <property type="match status" value="1"/>
</dbReference>
<comment type="cofactor">
    <cofactor evidence="1">
        <name>(R)-lipoate</name>
        <dbReference type="ChEBI" id="CHEBI:83088"/>
    </cofactor>
</comment>
<evidence type="ECO:0000256" key="8">
    <source>
        <dbReference type="ARBA" id="ARBA00022532"/>
    </source>
</evidence>
<dbReference type="GO" id="GO:0045252">
    <property type="term" value="C:oxoglutarate dehydrogenase complex"/>
    <property type="evidence" value="ECO:0007669"/>
    <property type="project" value="UniProtKB-UniRule"/>
</dbReference>
<dbReference type="GO" id="GO:0006099">
    <property type="term" value="P:tricarboxylic acid cycle"/>
    <property type="evidence" value="ECO:0007669"/>
    <property type="project" value="UniProtKB-UniRule"/>
</dbReference>
<evidence type="ECO:0000256" key="3">
    <source>
        <dbReference type="ARBA" id="ARBA00005145"/>
    </source>
</evidence>
<dbReference type="Gene3D" id="3.30.559.10">
    <property type="entry name" value="Chloramphenicol acetyltransferase-like domain"/>
    <property type="match status" value="1"/>
</dbReference>
<dbReference type="GO" id="GO:0004149">
    <property type="term" value="F:dihydrolipoyllysine-residue succinyltransferase activity"/>
    <property type="evidence" value="ECO:0007669"/>
    <property type="project" value="UniProtKB-UniRule"/>
</dbReference>
<comment type="catalytic activity">
    <reaction evidence="12 13">
        <text>N(6)-[(R)-dihydrolipoyl]-L-lysyl-[protein] + succinyl-CoA = N(6)-[(R)-S(8)-succinyldihydrolipoyl]-L-lysyl-[protein] + CoA</text>
        <dbReference type="Rhea" id="RHEA:15213"/>
        <dbReference type="Rhea" id="RHEA-COMP:10475"/>
        <dbReference type="Rhea" id="RHEA-COMP:20092"/>
        <dbReference type="ChEBI" id="CHEBI:57287"/>
        <dbReference type="ChEBI" id="CHEBI:57292"/>
        <dbReference type="ChEBI" id="CHEBI:83100"/>
        <dbReference type="ChEBI" id="CHEBI:83120"/>
        <dbReference type="EC" id="2.3.1.61"/>
    </reaction>
</comment>
<dbReference type="OrthoDB" id="9805770at2"/>
<dbReference type="Gene3D" id="2.40.50.100">
    <property type="match status" value="2"/>
</dbReference>
<comment type="caution">
    <text evidence="17">The sequence shown here is derived from an EMBL/GenBank/DDBJ whole genome shotgun (WGS) entry which is preliminary data.</text>
</comment>
<dbReference type="CDD" id="cd06849">
    <property type="entry name" value="lipoyl_domain"/>
    <property type="match status" value="2"/>
</dbReference>
<reference evidence="17 18" key="1">
    <citation type="submission" date="2018-11" db="EMBL/GenBank/DDBJ databases">
        <title>Genomic Encyclopedia of Type Strains, Phase IV (KMG-IV): sequencing the most valuable type-strain genomes for metagenomic binning, comparative biology and taxonomic classification.</title>
        <authorList>
            <person name="Goeker M."/>
        </authorList>
    </citation>
    <scope>NUCLEOTIDE SEQUENCE [LARGE SCALE GENOMIC DNA]</scope>
    <source>
        <strain evidence="17 18">DSM 104731</strain>
    </source>
</reference>
<dbReference type="SUPFAM" id="SSF52777">
    <property type="entry name" value="CoA-dependent acyltransferases"/>
    <property type="match status" value="1"/>
</dbReference>
<keyword evidence="18" id="KW-1185">Reference proteome</keyword>
<feature type="compositionally biased region" description="Low complexity" evidence="14">
    <location>
        <begin position="246"/>
        <end position="263"/>
    </location>
</feature>
<evidence type="ECO:0000256" key="13">
    <source>
        <dbReference type="RuleBase" id="RU361138"/>
    </source>
</evidence>
<evidence type="ECO:0000259" key="15">
    <source>
        <dbReference type="PROSITE" id="PS50968"/>
    </source>
</evidence>
<sequence>MSVEVRVPTLGESVTEATVATWFKKPGDTVAVDEMLCELETDKVTVEVPSPAAGTFGEIIAAEGETVGVDALLATLNAGDSAGAAPAAAPAAEKSAPASDAAGSSVDVMVPTLGESVTEATVATWFKAVGDTVAQDEMLCELETDKVSVEVPAPAAGTLTEIIAAEGATVDATAKLGVISSGKGAAASAPAATSTPAATSGKDVENAPSANKLMAENGVDAGSITGTGKDGRIMKDDVLKAMSAPKAAPAPAAAPRAASAPADAAREERVKMTKLRQTIARRLKESQNTAAMLTTYNEVDMTEVMSLRNEYKDLFLKKHGVKLGFMSFFTKACIHALNEVPEVNAEIDGTDIVYKNYVNMGIAAGTPTGLVVPVIRDADGMSFADIEKAIAEKGARARDGKLSMAEMQGGTFTISNGGVYGSLMSSPILNPPQSGILGMHKIQDRPMAINGQVVIRPMMYLALSYDHRIVDGKGAVTFLVRVKEALEDPRRLLMDL</sequence>
<dbReference type="SUPFAM" id="SSF51230">
    <property type="entry name" value="Single hybrid motif"/>
    <property type="match status" value="2"/>
</dbReference>
<dbReference type="FunFam" id="3.30.559.10:FF:000007">
    <property type="entry name" value="Dihydrolipoamide acetyltransferase component of pyruvate dehydrogenase complex"/>
    <property type="match status" value="1"/>
</dbReference>
<accession>A0A3N4UJ61</accession>
<feature type="domain" description="Peripheral subunit-binding (PSBD)" evidence="16">
    <location>
        <begin position="205"/>
        <end position="242"/>
    </location>
</feature>
<dbReference type="Proteomes" id="UP000269689">
    <property type="component" value="Unassembled WGS sequence"/>
</dbReference>
<dbReference type="InterPro" id="IPR000089">
    <property type="entry name" value="Biotin_lipoyl"/>
</dbReference>
<proteinExistence type="inferred from homology"/>
<evidence type="ECO:0000313" key="18">
    <source>
        <dbReference type="Proteomes" id="UP000269689"/>
    </source>
</evidence>
<keyword evidence="9 13" id="KW-0808">Transferase</keyword>
<dbReference type="Pfam" id="PF00198">
    <property type="entry name" value="2-oxoacid_dh"/>
    <property type="match status" value="1"/>
</dbReference>
<dbReference type="PANTHER" id="PTHR43416">
    <property type="entry name" value="DIHYDROLIPOYLLYSINE-RESIDUE SUCCINYLTRANSFERASE COMPONENT OF 2-OXOGLUTARATE DEHYDROGENASE COMPLEX, MITOCHONDRIAL-RELATED"/>
    <property type="match status" value="1"/>
</dbReference>
<dbReference type="EMBL" id="RKQK01000002">
    <property type="protein sequence ID" value="RPE67309.1"/>
    <property type="molecule type" value="Genomic_DNA"/>
</dbReference>
<feature type="region of interest" description="Disordered" evidence="14">
    <location>
        <begin position="185"/>
        <end position="205"/>
    </location>
</feature>
<evidence type="ECO:0000256" key="12">
    <source>
        <dbReference type="ARBA" id="ARBA00052761"/>
    </source>
</evidence>
<feature type="domain" description="Lipoyl-binding" evidence="15">
    <location>
        <begin position="105"/>
        <end position="180"/>
    </location>
</feature>
<dbReference type="GO" id="GO:0033512">
    <property type="term" value="P:L-lysine catabolic process to acetyl-CoA via saccharopine"/>
    <property type="evidence" value="ECO:0007669"/>
    <property type="project" value="UniProtKB-UniRule"/>
</dbReference>
<dbReference type="InterPro" id="IPR001078">
    <property type="entry name" value="2-oxoacid_DH_actylTfrase"/>
</dbReference>
<keyword evidence="8 13" id="KW-0816">Tricarboxylic acid cycle</keyword>
<dbReference type="NCBIfam" id="NF004309">
    <property type="entry name" value="PRK05704.1"/>
    <property type="match status" value="1"/>
</dbReference>
<dbReference type="InterPro" id="IPR050537">
    <property type="entry name" value="2-oxoacid_dehydrogenase"/>
</dbReference>
<evidence type="ECO:0000256" key="1">
    <source>
        <dbReference type="ARBA" id="ARBA00001938"/>
    </source>
</evidence>
<feature type="compositionally biased region" description="Low complexity" evidence="14">
    <location>
        <begin position="185"/>
        <end position="201"/>
    </location>
</feature>
<dbReference type="InterPro" id="IPR036625">
    <property type="entry name" value="E3-bd_dom_sf"/>
</dbReference>
<dbReference type="Pfam" id="PF00364">
    <property type="entry name" value="Biotin_lipoyl"/>
    <property type="match status" value="2"/>
</dbReference>
<evidence type="ECO:0000256" key="2">
    <source>
        <dbReference type="ARBA" id="ARBA00004052"/>
    </source>
</evidence>
<dbReference type="UniPathway" id="UPA00868">
    <property type="reaction ID" value="UER00840"/>
</dbReference>
<dbReference type="EC" id="2.3.1.61" evidence="6 13"/>
<evidence type="ECO:0000256" key="4">
    <source>
        <dbReference type="ARBA" id="ARBA00007317"/>
    </source>
</evidence>
<dbReference type="InterPro" id="IPR006255">
    <property type="entry name" value="SucB"/>
</dbReference>
<name>A0A3N4UJ61_9RHOB</name>
<dbReference type="Gene3D" id="4.10.320.10">
    <property type="entry name" value="E3-binding domain"/>
    <property type="match status" value="1"/>
</dbReference>
<evidence type="ECO:0000256" key="9">
    <source>
        <dbReference type="ARBA" id="ARBA00022679"/>
    </source>
</evidence>
<feature type="region of interest" description="Disordered" evidence="14">
    <location>
        <begin position="246"/>
        <end position="268"/>
    </location>
</feature>
<feature type="domain" description="Lipoyl-binding" evidence="15">
    <location>
        <begin position="2"/>
        <end position="77"/>
    </location>
</feature>
<gene>
    <name evidence="17" type="ORF">EDD53_1714</name>
</gene>
<keyword evidence="10 13" id="KW-0450">Lipoyl</keyword>
<comment type="similarity">
    <text evidence="4 13">Belongs to the 2-oxoacid dehydrogenase family.</text>
</comment>
<dbReference type="InterPro" id="IPR023213">
    <property type="entry name" value="CAT-like_dom_sf"/>
</dbReference>
<evidence type="ECO:0000259" key="16">
    <source>
        <dbReference type="PROSITE" id="PS51826"/>
    </source>
</evidence>
<comment type="function">
    <text evidence="2 13">E2 component of the 2-oxoglutarate dehydrogenase (OGDH) complex which catalyzes the second step in the conversion of 2-oxoglutarate to succinyl-CoA and CO(2).</text>
</comment>
<comment type="pathway">
    <text evidence="3 13">Amino-acid degradation; L-lysine degradation via saccharopine pathway; glutaryl-CoA from L-lysine: step 6/6.</text>
</comment>
<comment type="subunit">
    <text evidence="5">Forms a 24-polypeptide structural core with octahedral symmetry. Part of the 2-oxoglutarate dehydrogenase (OGDH) complex composed of E1 (2-oxoglutarate dehydrogenase), E2 (dihydrolipoamide succinyltransferase) and E3 (dihydrolipoamide dehydrogenase); the complex contains multiple copies of the three enzymatic components (E1, E2 and E3).</text>
</comment>
<dbReference type="PANTHER" id="PTHR43416:SF5">
    <property type="entry name" value="DIHYDROLIPOYLLYSINE-RESIDUE SUCCINYLTRANSFERASE COMPONENT OF 2-OXOGLUTARATE DEHYDROGENASE COMPLEX, MITOCHONDRIAL"/>
    <property type="match status" value="1"/>
</dbReference>
<dbReference type="GO" id="GO:0005829">
    <property type="term" value="C:cytosol"/>
    <property type="evidence" value="ECO:0007669"/>
    <property type="project" value="TreeGrafter"/>
</dbReference>
<evidence type="ECO:0000256" key="14">
    <source>
        <dbReference type="SAM" id="MobiDB-lite"/>
    </source>
</evidence>